<evidence type="ECO:0000313" key="4">
    <source>
        <dbReference type="Proteomes" id="UP000315700"/>
    </source>
</evidence>
<feature type="region of interest" description="Disordered" evidence="1">
    <location>
        <begin position="1"/>
        <end position="49"/>
    </location>
</feature>
<feature type="transmembrane region" description="Helical" evidence="2">
    <location>
        <begin position="334"/>
        <end position="354"/>
    </location>
</feature>
<keyword evidence="4" id="KW-1185">Reference proteome</keyword>
<reference evidence="3 4" key="1">
    <citation type="submission" date="2019-02" db="EMBL/GenBank/DDBJ databases">
        <title>Deep-cultivation of Planctomycetes and their phenomic and genomic characterization uncovers novel biology.</title>
        <authorList>
            <person name="Wiegand S."/>
            <person name="Jogler M."/>
            <person name="Boedeker C."/>
            <person name="Pinto D."/>
            <person name="Vollmers J."/>
            <person name="Rivas-Marin E."/>
            <person name="Kohn T."/>
            <person name="Peeters S.H."/>
            <person name="Heuer A."/>
            <person name="Rast P."/>
            <person name="Oberbeckmann S."/>
            <person name="Bunk B."/>
            <person name="Jeske O."/>
            <person name="Meyerdierks A."/>
            <person name="Storesund J.E."/>
            <person name="Kallscheuer N."/>
            <person name="Luecker S."/>
            <person name="Lage O.M."/>
            <person name="Pohl T."/>
            <person name="Merkel B.J."/>
            <person name="Hornburger P."/>
            <person name="Mueller R.-W."/>
            <person name="Bruemmer F."/>
            <person name="Labrenz M."/>
            <person name="Spormann A.M."/>
            <person name="Op den Camp H."/>
            <person name="Overmann J."/>
            <person name="Amann R."/>
            <person name="Jetten M.S.M."/>
            <person name="Mascher T."/>
            <person name="Medema M.H."/>
            <person name="Devos D.P."/>
            <person name="Kaster A.-K."/>
            <person name="Ovreas L."/>
            <person name="Rohde M."/>
            <person name="Galperin M.Y."/>
            <person name="Jogler C."/>
        </authorList>
    </citation>
    <scope>NUCLEOTIDE SEQUENCE [LARGE SCALE GENOMIC DNA]</scope>
    <source>
        <strain evidence="3 4">Pan44</strain>
    </source>
</reference>
<dbReference type="OrthoDB" id="213240at2"/>
<protein>
    <recommendedName>
        <fullName evidence="5">PepSY-associated TM helix</fullName>
    </recommendedName>
</protein>
<dbReference type="RefSeq" id="WP_145032026.1">
    <property type="nucleotide sequence ID" value="NZ_CP036271.1"/>
</dbReference>
<name>A0A517SI21_9PLAN</name>
<feature type="compositionally biased region" description="Gly residues" evidence="1">
    <location>
        <begin position="177"/>
        <end position="189"/>
    </location>
</feature>
<feature type="region of interest" description="Disordered" evidence="1">
    <location>
        <begin position="177"/>
        <end position="196"/>
    </location>
</feature>
<evidence type="ECO:0000256" key="1">
    <source>
        <dbReference type="SAM" id="MobiDB-lite"/>
    </source>
</evidence>
<keyword evidence="2" id="KW-1133">Transmembrane helix</keyword>
<accession>A0A517SI21</accession>
<evidence type="ECO:0000256" key="2">
    <source>
        <dbReference type="SAM" id="Phobius"/>
    </source>
</evidence>
<feature type="transmembrane region" description="Helical" evidence="2">
    <location>
        <begin position="58"/>
        <end position="78"/>
    </location>
</feature>
<dbReference type="Proteomes" id="UP000315700">
    <property type="component" value="Chromosome"/>
</dbReference>
<evidence type="ECO:0008006" key="5">
    <source>
        <dbReference type="Google" id="ProtNLM"/>
    </source>
</evidence>
<keyword evidence="2" id="KW-0472">Membrane</keyword>
<feature type="compositionally biased region" description="Pro residues" evidence="1">
    <location>
        <begin position="1"/>
        <end position="16"/>
    </location>
</feature>
<dbReference type="KEGG" id="ccos:Pan44_38180"/>
<evidence type="ECO:0000313" key="3">
    <source>
        <dbReference type="EMBL" id="QDT55770.1"/>
    </source>
</evidence>
<dbReference type="AlphaFoldDB" id="A0A517SI21"/>
<keyword evidence="2" id="KW-0812">Transmembrane</keyword>
<dbReference type="EMBL" id="CP036271">
    <property type="protein sequence ID" value="QDT55770.1"/>
    <property type="molecule type" value="Genomic_DNA"/>
</dbReference>
<gene>
    <name evidence="3" type="ORF">Pan44_38180</name>
</gene>
<feature type="transmembrane region" description="Helical" evidence="2">
    <location>
        <begin position="302"/>
        <end position="327"/>
    </location>
</feature>
<proteinExistence type="predicted"/>
<dbReference type="InParanoid" id="A0A517SI21"/>
<organism evidence="3 4">
    <name type="scientific">Caulifigura coniformis</name>
    <dbReference type="NCBI Taxonomy" id="2527983"/>
    <lineage>
        <taxon>Bacteria</taxon>
        <taxon>Pseudomonadati</taxon>
        <taxon>Planctomycetota</taxon>
        <taxon>Planctomycetia</taxon>
        <taxon>Planctomycetales</taxon>
        <taxon>Planctomycetaceae</taxon>
        <taxon>Caulifigura</taxon>
    </lineage>
</organism>
<sequence length="363" mass="38435">MTPPPSASVSAPPPPVEKLSPLQQARKDRPAVPPAKAPAPKRSKLGKTSMHLTRRGHLYAGLLLVPWVFLYGVTGFLFNHPEVWSDQPTTSITNRLIKGTPLSELQRPAAMAAEVVAAINASGKDQYELLDADRISFGRGGLGASLIGSDGKAYSVSLGTSGTGSIRELAVGGLGGRGGGGRGGRGGFGESSTESAAAPFEVKSGLLLKASPFDRIEDGLSTVLSRLKMDGVRVSEVRVTPLSFQMESAGKKWQASYNPLIGSVTGQPVPEGAEGLAMSARSFLLRMHMAHGYPADDNPIRFVWAMIVDAMSLIMVFWGISGIVMWWQIKRTRVLGGICLLLSVASATYVGIGMHEMLANGVR</sequence>